<dbReference type="InterPro" id="IPR009003">
    <property type="entry name" value="Peptidase_S1_PA"/>
</dbReference>
<reference evidence="17" key="1">
    <citation type="journal article" date="2014" name="PLoS Negl. Trop. Dis.">
        <title>Identification and characterization of seminal fluid proteins in the Asian tiger mosquito, Aedes albopictus.</title>
        <authorList>
            <person name="Boes K.E."/>
            <person name="Ribeiro J.M."/>
            <person name="Wong A."/>
            <person name="Harrington L.C."/>
            <person name="Wolfner M.F."/>
            <person name="Sirot L.K."/>
        </authorList>
    </citation>
    <scope>NUCLEOTIDE SEQUENCE</scope>
    <source>
        <tissue evidence="17">Reproductive organs</tissue>
    </source>
</reference>
<evidence type="ECO:0000256" key="3">
    <source>
        <dbReference type="ARBA" id="ARBA00022670"/>
    </source>
</evidence>
<dbReference type="AlphaFoldDB" id="A0A023EMM9"/>
<comment type="subcellular location">
    <subcellularLocation>
        <location evidence="1">Secreted</location>
    </subcellularLocation>
</comment>
<keyword evidence="7 14" id="KW-0720">Serine protease</keyword>
<name>A0A023EMM9_AEDAL</name>
<dbReference type="InterPro" id="IPR018114">
    <property type="entry name" value="TRYPSIN_HIS"/>
</dbReference>
<comment type="catalytic activity">
    <reaction evidence="11">
        <text>Preferential cleavage: Arg-|-Xaa, Lys-|-Xaa.</text>
        <dbReference type="EC" id="3.4.21.4"/>
    </reaction>
</comment>
<dbReference type="VEuPathDB" id="VectorBase:AALFPA_041065"/>
<keyword evidence="5" id="KW-0222">Digestion</keyword>
<evidence type="ECO:0000313" key="17">
    <source>
        <dbReference type="EMBL" id="JAC10085.1"/>
    </source>
</evidence>
<evidence type="ECO:0000256" key="1">
    <source>
        <dbReference type="ARBA" id="ARBA00004613"/>
    </source>
</evidence>
<accession>A0A023EMM9</accession>
<dbReference type="EC" id="3.4.21.4" evidence="12"/>
<evidence type="ECO:0000256" key="15">
    <source>
        <dbReference type="SAM" id="SignalP"/>
    </source>
</evidence>
<evidence type="ECO:0000256" key="11">
    <source>
        <dbReference type="ARBA" id="ARBA00036320"/>
    </source>
</evidence>
<dbReference type="FunFam" id="2.40.10.10:FF:000077">
    <property type="entry name" value="Predicted protein"/>
    <property type="match status" value="1"/>
</dbReference>
<keyword evidence="2" id="KW-0964">Secreted</keyword>
<dbReference type="GO" id="GO:0007586">
    <property type="term" value="P:digestion"/>
    <property type="evidence" value="ECO:0007669"/>
    <property type="project" value="UniProtKB-KW"/>
</dbReference>
<proteinExistence type="evidence at transcript level"/>
<keyword evidence="8" id="KW-0865">Zymogen</keyword>
<evidence type="ECO:0000256" key="7">
    <source>
        <dbReference type="ARBA" id="ARBA00022825"/>
    </source>
</evidence>
<evidence type="ECO:0000256" key="12">
    <source>
        <dbReference type="ARBA" id="ARBA00038868"/>
    </source>
</evidence>
<keyword evidence="4 15" id="KW-0732">Signal</keyword>
<comment type="similarity">
    <text evidence="10">Belongs to the peptidase S1 family. CLIP subfamily.</text>
</comment>
<dbReference type="Pfam" id="PF00089">
    <property type="entry name" value="Trypsin"/>
    <property type="match status" value="1"/>
</dbReference>
<dbReference type="GO" id="GO:0006508">
    <property type="term" value="P:proteolysis"/>
    <property type="evidence" value="ECO:0007669"/>
    <property type="project" value="UniProtKB-KW"/>
</dbReference>
<evidence type="ECO:0000256" key="4">
    <source>
        <dbReference type="ARBA" id="ARBA00022729"/>
    </source>
</evidence>
<dbReference type="Gene3D" id="2.40.10.10">
    <property type="entry name" value="Trypsin-like serine proteases"/>
    <property type="match status" value="1"/>
</dbReference>
<dbReference type="PROSITE" id="PS00134">
    <property type="entry name" value="TRYPSIN_HIS"/>
    <property type="match status" value="1"/>
</dbReference>
<dbReference type="PANTHER" id="PTHR24276:SF97">
    <property type="entry name" value="GH13245P2-RELATED"/>
    <property type="match status" value="1"/>
</dbReference>
<dbReference type="VEuPathDB" id="VectorBase:AALC636_034622"/>
<protein>
    <recommendedName>
        <fullName evidence="12">trypsin</fullName>
        <ecNumber evidence="12">3.4.21.4</ecNumber>
    </recommendedName>
</protein>
<evidence type="ECO:0000256" key="13">
    <source>
        <dbReference type="ARBA" id="ARBA00060213"/>
    </source>
</evidence>
<dbReference type="InterPro" id="IPR001314">
    <property type="entry name" value="Peptidase_S1A"/>
</dbReference>
<dbReference type="InterPro" id="IPR050430">
    <property type="entry name" value="Peptidase_S1"/>
</dbReference>
<evidence type="ECO:0000256" key="2">
    <source>
        <dbReference type="ARBA" id="ARBA00022525"/>
    </source>
</evidence>
<dbReference type="VEuPathDB" id="VectorBase:AALF005199"/>
<dbReference type="PANTHER" id="PTHR24276">
    <property type="entry name" value="POLYSERASE-RELATED"/>
    <property type="match status" value="1"/>
</dbReference>
<comment type="function">
    <text evidence="13">Major function may be to aid in digestion of the blood meal.</text>
</comment>
<keyword evidence="9" id="KW-1015">Disulfide bond</keyword>
<feature type="signal peptide" evidence="15">
    <location>
        <begin position="1"/>
        <end position="17"/>
    </location>
</feature>
<keyword evidence="3 14" id="KW-0645">Protease</keyword>
<evidence type="ECO:0000256" key="9">
    <source>
        <dbReference type="ARBA" id="ARBA00023157"/>
    </source>
</evidence>
<evidence type="ECO:0000256" key="14">
    <source>
        <dbReference type="RuleBase" id="RU363034"/>
    </source>
</evidence>
<dbReference type="SUPFAM" id="SSF50494">
    <property type="entry name" value="Trypsin-like serine proteases"/>
    <property type="match status" value="1"/>
</dbReference>
<evidence type="ECO:0000256" key="10">
    <source>
        <dbReference type="ARBA" id="ARBA00024195"/>
    </source>
</evidence>
<dbReference type="CDD" id="cd00190">
    <property type="entry name" value="Tryp_SPc"/>
    <property type="match status" value="1"/>
</dbReference>
<sequence length="257" mass="27893">MMRLFISISMLLAQVFCSEVPIAESSSIVQGMNIDITAAPYQISLQTLGRHRCGGSIISTTWVLTAAHCTFGIILPYLSVRVGSTKHASGGEIILIRKKVEHPKAKLVRSIFDYDFSLVQLARPVTLGSNCQIIPLPTPKEPVLDNTLCITSGWGSTGEDLSMPTEILQATYVQVYNQLQCKQAHPTDIITNRMICTSSHDRTGACSGDSGGPLVANGRLIGVVSWGNTASCGDPKYPNVYARVAAVRYWIFYVANV</sequence>
<feature type="domain" description="Peptidase S1" evidence="16">
    <location>
        <begin position="28"/>
        <end position="256"/>
    </location>
</feature>
<dbReference type="InterPro" id="IPR043504">
    <property type="entry name" value="Peptidase_S1_PA_chymotrypsin"/>
</dbReference>
<dbReference type="SMART" id="SM00020">
    <property type="entry name" value="Tryp_SPc"/>
    <property type="match status" value="1"/>
</dbReference>
<feature type="chain" id="PRO_5001514105" description="trypsin" evidence="15">
    <location>
        <begin position="18"/>
        <end position="257"/>
    </location>
</feature>
<dbReference type="InterPro" id="IPR033116">
    <property type="entry name" value="TRYPSIN_SER"/>
</dbReference>
<keyword evidence="6 14" id="KW-0378">Hydrolase</keyword>
<evidence type="ECO:0000256" key="5">
    <source>
        <dbReference type="ARBA" id="ARBA00022757"/>
    </source>
</evidence>
<dbReference type="EMBL" id="GAPW01003513">
    <property type="protein sequence ID" value="JAC10085.1"/>
    <property type="molecule type" value="mRNA"/>
</dbReference>
<dbReference type="PROSITE" id="PS50240">
    <property type="entry name" value="TRYPSIN_DOM"/>
    <property type="match status" value="1"/>
</dbReference>
<dbReference type="GO" id="GO:0004252">
    <property type="term" value="F:serine-type endopeptidase activity"/>
    <property type="evidence" value="ECO:0007669"/>
    <property type="project" value="UniProtKB-EC"/>
</dbReference>
<evidence type="ECO:0000256" key="6">
    <source>
        <dbReference type="ARBA" id="ARBA00022801"/>
    </source>
</evidence>
<dbReference type="InterPro" id="IPR001254">
    <property type="entry name" value="Trypsin_dom"/>
</dbReference>
<evidence type="ECO:0000259" key="16">
    <source>
        <dbReference type="PROSITE" id="PS50240"/>
    </source>
</evidence>
<evidence type="ECO:0000256" key="8">
    <source>
        <dbReference type="ARBA" id="ARBA00023145"/>
    </source>
</evidence>
<dbReference type="PRINTS" id="PR00722">
    <property type="entry name" value="CHYMOTRYPSIN"/>
</dbReference>
<dbReference type="PROSITE" id="PS00135">
    <property type="entry name" value="TRYPSIN_SER"/>
    <property type="match status" value="1"/>
</dbReference>
<organism evidence="17">
    <name type="scientific">Aedes albopictus</name>
    <name type="common">Asian tiger mosquito</name>
    <name type="synonym">Stegomyia albopicta</name>
    <dbReference type="NCBI Taxonomy" id="7160"/>
    <lineage>
        <taxon>Eukaryota</taxon>
        <taxon>Metazoa</taxon>
        <taxon>Ecdysozoa</taxon>
        <taxon>Arthropoda</taxon>
        <taxon>Hexapoda</taxon>
        <taxon>Insecta</taxon>
        <taxon>Pterygota</taxon>
        <taxon>Neoptera</taxon>
        <taxon>Endopterygota</taxon>
        <taxon>Diptera</taxon>
        <taxon>Nematocera</taxon>
        <taxon>Culicoidea</taxon>
        <taxon>Culicidae</taxon>
        <taxon>Culicinae</taxon>
        <taxon>Aedini</taxon>
        <taxon>Aedes</taxon>
        <taxon>Stegomyia</taxon>
    </lineage>
</organism>
<dbReference type="GO" id="GO:0005576">
    <property type="term" value="C:extracellular region"/>
    <property type="evidence" value="ECO:0007669"/>
    <property type="project" value="UniProtKB-SubCell"/>
</dbReference>